<evidence type="ECO:0000313" key="3">
    <source>
        <dbReference type="EMBL" id="CAG5105026.1"/>
    </source>
</evidence>
<accession>A0ABN7SNY7</accession>
<name>A0ABN7SNY7_OIKDI</name>
<proteinExistence type="predicted"/>
<protein>
    <submittedName>
        <fullName evidence="3">Oidioi.mRNA.OKI2018_I69.chr1.g1769.t1.cds</fullName>
    </submittedName>
</protein>
<evidence type="ECO:0000313" key="4">
    <source>
        <dbReference type="Proteomes" id="UP001158576"/>
    </source>
</evidence>
<reference evidence="3 4" key="1">
    <citation type="submission" date="2021-04" db="EMBL/GenBank/DDBJ databases">
        <authorList>
            <person name="Bliznina A."/>
        </authorList>
    </citation>
    <scope>NUCLEOTIDE SEQUENCE [LARGE SCALE GENOMIC DNA]</scope>
</reference>
<gene>
    <name evidence="3" type="ORF">OKIOD_LOCUS10534</name>
</gene>
<keyword evidence="2" id="KW-0812">Transmembrane</keyword>
<dbReference type="EMBL" id="OU015566">
    <property type="protein sequence ID" value="CAG5105026.1"/>
    <property type="molecule type" value="Genomic_DNA"/>
</dbReference>
<feature type="transmembrane region" description="Helical" evidence="2">
    <location>
        <begin position="57"/>
        <end position="75"/>
    </location>
</feature>
<sequence>MNSQYMPEGAYGGGLGGDAFDPFAYIHKPRTWVSICAIRWAAMDENPPNTSAVNSSLFLLFLAVAAWGSSGFFVYENYKEGVQINFANGYIDPDQGIPNQFTPNQDGTDGILDGPEDSYQTQQNQQEQYLRLDE</sequence>
<evidence type="ECO:0000256" key="1">
    <source>
        <dbReference type="SAM" id="MobiDB-lite"/>
    </source>
</evidence>
<keyword evidence="2" id="KW-1133">Transmembrane helix</keyword>
<evidence type="ECO:0000256" key="2">
    <source>
        <dbReference type="SAM" id="Phobius"/>
    </source>
</evidence>
<organism evidence="3 4">
    <name type="scientific">Oikopleura dioica</name>
    <name type="common">Tunicate</name>
    <dbReference type="NCBI Taxonomy" id="34765"/>
    <lineage>
        <taxon>Eukaryota</taxon>
        <taxon>Metazoa</taxon>
        <taxon>Chordata</taxon>
        <taxon>Tunicata</taxon>
        <taxon>Appendicularia</taxon>
        <taxon>Copelata</taxon>
        <taxon>Oikopleuridae</taxon>
        <taxon>Oikopleura</taxon>
    </lineage>
</organism>
<dbReference type="Proteomes" id="UP001158576">
    <property type="component" value="Chromosome 1"/>
</dbReference>
<feature type="compositionally biased region" description="Polar residues" evidence="1">
    <location>
        <begin position="97"/>
        <end position="107"/>
    </location>
</feature>
<keyword evidence="4" id="KW-1185">Reference proteome</keyword>
<keyword evidence="2" id="KW-0472">Membrane</keyword>
<feature type="region of interest" description="Disordered" evidence="1">
    <location>
        <begin position="95"/>
        <end position="134"/>
    </location>
</feature>